<evidence type="ECO:0000313" key="10">
    <source>
        <dbReference type="Proteomes" id="UP000005710"/>
    </source>
</evidence>
<dbReference type="GO" id="GO:0016639">
    <property type="term" value="F:oxidoreductase activity, acting on the CH-NH2 group of donors, NAD or NADP as acceptor"/>
    <property type="evidence" value="ECO:0007669"/>
    <property type="project" value="InterPro"/>
</dbReference>
<dbReference type="STRING" id="867903.ThesuDRAFT_00093"/>
<feature type="region of interest" description="Disordered" evidence="7">
    <location>
        <begin position="354"/>
        <end position="373"/>
    </location>
</feature>
<dbReference type="eggNOG" id="COG0334">
    <property type="taxonomic scope" value="Bacteria"/>
</dbReference>
<dbReference type="HOGENOM" id="CLU_025763_0_0_9"/>
<evidence type="ECO:0000256" key="6">
    <source>
        <dbReference type="RuleBase" id="RU004417"/>
    </source>
</evidence>
<dbReference type="Gene3D" id="3.40.50.720">
    <property type="entry name" value="NAD(P)-binding Rossmann-like Domain"/>
    <property type="match status" value="1"/>
</dbReference>
<evidence type="ECO:0000313" key="9">
    <source>
        <dbReference type="EMBL" id="EKP93849.1"/>
    </source>
</evidence>
<dbReference type="InterPro" id="IPR006097">
    <property type="entry name" value="Glu/Leu/Phe/Val/Trp_DH_dimer"/>
</dbReference>
<dbReference type="OrthoDB" id="9803297at2"/>
<reference evidence="9" key="2">
    <citation type="submission" date="2012-10" db="EMBL/GenBank/DDBJ databases">
        <title>Improved high-quality draft of Thermaerobacter subterraneus C21, DSM 13965.</title>
        <authorList>
            <consortium name="DOE Joint Genome Institute"/>
            <person name="Eisen J."/>
            <person name="Huntemann M."/>
            <person name="Wei C.-L."/>
            <person name="Han J."/>
            <person name="Detter J.C."/>
            <person name="Han C."/>
            <person name="Tapia R."/>
            <person name="Chen A."/>
            <person name="Kyrpides N."/>
            <person name="Mavromatis K."/>
            <person name="Markowitz V."/>
            <person name="Szeto E."/>
            <person name="Ivanova N."/>
            <person name="Mikhailova N."/>
            <person name="Ovchinnikova G."/>
            <person name="Pagani I."/>
            <person name="Pati A."/>
            <person name="Goodwin L."/>
            <person name="Nordberg H.P."/>
            <person name="Cantor M.N."/>
            <person name="Hua S.X."/>
            <person name="Woyke T."/>
            <person name="Eisen J."/>
            <person name="Klenk H.-P."/>
        </authorList>
    </citation>
    <scope>NUCLEOTIDE SEQUENCE [LARGE SCALE GENOMIC DNA]</scope>
    <source>
        <strain evidence="9">DSM 13965</strain>
    </source>
</reference>
<evidence type="ECO:0000256" key="4">
    <source>
        <dbReference type="PIRSR" id="PIRSR000188-1"/>
    </source>
</evidence>
<feature type="domain" description="Glutamate/phenylalanine/leucine/valine/L-tryptophan dehydrogenase C-terminal" evidence="8">
    <location>
        <begin position="144"/>
        <end position="351"/>
    </location>
</feature>
<dbReference type="InterPro" id="IPR006096">
    <property type="entry name" value="Glu/Leu/Phe/Val/Trp_DH_C"/>
</dbReference>
<keyword evidence="2 6" id="KW-0560">Oxidoreductase</keyword>
<dbReference type="GO" id="GO:0006520">
    <property type="term" value="P:amino acid metabolic process"/>
    <property type="evidence" value="ECO:0007669"/>
    <property type="project" value="InterPro"/>
</dbReference>
<dbReference type="RefSeq" id="WP_006904795.1">
    <property type="nucleotide sequence ID" value="NZ_JH976536.1"/>
</dbReference>
<dbReference type="InterPro" id="IPR046346">
    <property type="entry name" value="Aminoacid_DH-like_N_sf"/>
</dbReference>
<accession>K6PZ48</accession>
<dbReference type="Proteomes" id="UP000005710">
    <property type="component" value="Unassembled WGS sequence"/>
</dbReference>
<name>K6PZ48_9FIRM</name>
<proteinExistence type="inferred from homology"/>
<protein>
    <submittedName>
        <fullName evidence="9">Glutamate dehydrogenase/leucine dehydrogenase</fullName>
    </submittedName>
</protein>
<dbReference type="Pfam" id="PF00208">
    <property type="entry name" value="ELFV_dehydrog"/>
    <property type="match status" value="2"/>
</dbReference>
<evidence type="ECO:0000256" key="7">
    <source>
        <dbReference type="SAM" id="MobiDB-lite"/>
    </source>
</evidence>
<dbReference type="SMART" id="SM00839">
    <property type="entry name" value="ELFV_dehydrog"/>
    <property type="match status" value="1"/>
</dbReference>
<keyword evidence="3 5" id="KW-0520">NAD</keyword>
<dbReference type="GO" id="GO:0000166">
    <property type="term" value="F:nucleotide binding"/>
    <property type="evidence" value="ECO:0007669"/>
    <property type="project" value="UniProtKB-KW"/>
</dbReference>
<dbReference type="AlphaFoldDB" id="K6PZ48"/>
<evidence type="ECO:0000256" key="3">
    <source>
        <dbReference type="ARBA" id="ARBA00023027"/>
    </source>
</evidence>
<feature type="binding site" evidence="5">
    <location>
        <begin position="180"/>
        <end position="185"/>
    </location>
    <ligand>
        <name>NAD(+)</name>
        <dbReference type="ChEBI" id="CHEBI:57540"/>
    </ligand>
</feature>
<evidence type="ECO:0000259" key="8">
    <source>
        <dbReference type="SMART" id="SM00839"/>
    </source>
</evidence>
<dbReference type="InterPro" id="IPR036291">
    <property type="entry name" value="NAD(P)-bd_dom_sf"/>
</dbReference>
<reference evidence="9" key="1">
    <citation type="submission" date="2010-10" db="EMBL/GenBank/DDBJ databases">
        <authorList>
            <consortium name="US DOE Joint Genome Institute (JGI-PGF)"/>
            <person name="Lucas S."/>
            <person name="Copeland A."/>
            <person name="Lapidus A."/>
            <person name="Bruce D."/>
            <person name="Goodwin L."/>
            <person name="Pitluck S."/>
            <person name="Kyrpides N."/>
            <person name="Mavromatis K."/>
            <person name="Detter J.C."/>
            <person name="Han C."/>
            <person name="Land M."/>
            <person name="Hauser L."/>
            <person name="Markowitz V."/>
            <person name="Cheng J.-F."/>
            <person name="Hugenholtz P."/>
            <person name="Woyke T."/>
            <person name="Wu D."/>
            <person name="Pukall R."/>
            <person name="Wahrenburg C."/>
            <person name="Brambilla E."/>
            <person name="Klenk H.-P."/>
            <person name="Eisen J.A."/>
        </authorList>
    </citation>
    <scope>NUCLEOTIDE SEQUENCE [LARGE SCALE GENOMIC DNA]</scope>
    <source>
        <strain evidence="9">DSM 13965</strain>
    </source>
</reference>
<gene>
    <name evidence="9" type="ORF">ThesuDRAFT_00093</name>
</gene>
<dbReference type="PANTHER" id="PTHR42722:SF1">
    <property type="entry name" value="VALINE DEHYDROGENASE"/>
    <property type="match status" value="1"/>
</dbReference>
<comment type="caution">
    <text evidence="9">The sequence shown here is derived from an EMBL/GenBank/DDBJ whole genome shotgun (WGS) entry which is preliminary data.</text>
</comment>
<dbReference type="PROSITE" id="PS00074">
    <property type="entry name" value="GLFV_DEHYDROGENASE"/>
    <property type="match status" value="1"/>
</dbReference>
<evidence type="ECO:0000256" key="5">
    <source>
        <dbReference type="PIRSR" id="PIRSR000188-2"/>
    </source>
</evidence>
<evidence type="ECO:0000256" key="2">
    <source>
        <dbReference type="ARBA" id="ARBA00023002"/>
    </source>
</evidence>
<dbReference type="CDD" id="cd01075">
    <property type="entry name" value="NAD_bind_Leu_Phe_Val_DH"/>
    <property type="match status" value="1"/>
</dbReference>
<dbReference type="InterPro" id="IPR006095">
    <property type="entry name" value="Glu/Leu/Phe/Val/Trp_DH"/>
</dbReference>
<feature type="active site" description="Proton donor/acceptor" evidence="4">
    <location>
        <position position="80"/>
    </location>
</feature>
<dbReference type="SUPFAM" id="SSF53223">
    <property type="entry name" value="Aminoacid dehydrogenase-like, N-terminal domain"/>
    <property type="match status" value="1"/>
</dbReference>
<dbReference type="Pfam" id="PF02812">
    <property type="entry name" value="ELFV_dehydrog_N"/>
    <property type="match status" value="1"/>
</dbReference>
<dbReference type="PANTHER" id="PTHR42722">
    <property type="entry name" value="LEUCINE DEHYDROGENASE"/>
    <property type="match status" value="1"/>
</dbReference>
<keyword evidence="5" id="KW-0547">Nucleotide-binding</keyword>
<sequence>MSVFEAMAAGGHRQLVFCYDPAAGLRAIMAVHDTTLGPGLGGCRMWPYAGEEEAMEDALRLSQGMTAKSALAGVNYGGAKVVIWGDPGRDKSEALFRALGRFVQTLGGLVITGTDAGTNPEDFVAARWETPYLVGLPPAYGGSGDSSETTAYGVFVGIRACLEEVYGDGDLRGRRVAVQGCGKVGGKLVRRLAEAGAEVTVTDVDGERARAVARRHGARVVEPGAIYDVPCDVFAPCALGGVINDQTIPRLRCRVVAGAANNQLAEPRHAAALQDRQILYAPDYVINAGGLIQVADELDGYDRDRVMRKTAAIGPMLRAIFRIARERSITTLEAAEWMVRRRLAGAAALRTFYRPGDGPEPGGPPPAGGEAPR</sequence>
<keyword evidence="10" id="KW-1185">Reference proteome</keyword>
<dbReference type="InterPro" id="IPR033524">
    <property type="entry name" value="Glu/Leu/Phe/Val_DH_AS"/>
</dbReference>
<dbReference type="InterPro" id="IPR016211">
    <property type="entry name" value="Glu/Phe/Leu/Val/Trp_DH_bac/arc"/>
</dbReference>
<dbReference type="Gene3D" id="3.40.50.10860">
    <property type="entry name" value="Leucine Dehydrogenase, chain A, domain 1"/>
    <property type="match status" value="1"/>
</dbReference>
<dbReference type="PRINTS" id="PR00082">
    <property type="entry name" value="GLFDHDRGNASE"/>
</dbReference>
<comment type="similarity">
    <text evidence="1 6">Belongs to the Glu/Leu/Phe/Val dehydrogenases family.</text>
</comment>
<dbReference type="EMBL" id="AENY02000004">
    <property type="protein sequence ID" value="EKP93849.1"/>
    <property type="molecule type" value="Genomic_DNA"/>
</dbReference>
<dbReference type="SUPFAM" id="SSF51735">
    <property type="entry name" value="NAD(P)-binding Rossmann-fold domains"/>
    <property type="match status" value="1"/>
</dbReference>
<dbReference type="PIRSF" id="PIRSF000188">
    <property type="entry name" value="Phe_leu_dh"/>
    <property type="match status" value="1"/>
</dbReference>
<evidence type="ECO:0000256" key="1">
    <source>
        <dbReference type="ARBA" id="ARBA00006382"/>
    </source>
</evidence>
<organism evidence="9 10">
    <name type="scientific">Thermaerobacter subterraneus DSM 13965</name>
    <dbReference type="NCBI Taxonomy" id="867903"/>
    <lineage>
        <taxon>Bacteria</taxon>
        <taxon>Bacillati</taxon>
        <taxon>Bacillota</taxon>
        <taxon>Clostridia</taxon>
        <taxon>Eubacteriales</taxon>
        <taxon>Clostridiales Family XVII. Incertae Sedis</taxon>
        <taxon>Thermaerobacter</taxon>
    </lineage>
</organism>